<sequence>MHAEASAARVACVLLAAATLAVGASACSSDNQPRQAPSSSVTTTTTNPNVYLQERSEGVAQLLDDLTRAVTDGDRARLDSLLDASTPPTFRDSLTVAAQNLSGRDLSGTGTSTASSAAGSPPSANSPSANSQSPSSPSPSSPSTTVPARGTTLKLKEFGYQLASTQGAETQVPEEVAARLESQGSTDSWVAPVQLRYALGGANTPGVDEPTVALDRELVVARYGDGWKLVGDATLLGDDAPATQLWDLPGLEATDVLTGGGPSTVVSYPGTDVTVDRTRSSLRQAVSAVTAFWGSEWPRRAVVVATATPDEFSAIAHSSATDTSAAAAATVFDRVEGDTVIGQRVVLAPSANDLPAPALAVVLRHELTHVAARSVTAKDAPLWITEGVAEYVGRKGTYVRLDDAAPDLAAQVRAGQSPDALPSDQDFGVATEKSALAYQSAWALAAYVADRYGETRLKALYRGVAASGDVGRQDNAIATALGVDRNRLIADWRRWLAEQVPG</sequence>
<proteinExistence type="predicted"/>
<dbReference type="Proteomes" id="UP000037247">
    <property type="component" value="Unassembled WGS sequence"/>
</dbReference>
<dbReference type="Pfam" id="PF13485">
    <property type="entry name" value="Peptidase_MA_2"/>
    <property type="match status" value="1"/>
</dbReference>
<dbReference type="RefSeq" id="WP_049698256.1">
    <property type="nucleotide sequence ID" value="NZ_LDTZ01000015.1"/>
</dbReference>
<protein>
    <recommendedName>
        <fullName evidence="3">Peptidase MA-like domain-containing protein</fullName>
    </recommendedName>
</protein>
<feature type="compositionally biased region" description="Low complexity" evidence="1">
    <location>
        <begin position="37"/>
        <end position="49"/>
    </location>
</feature>
<feature type="chain" id="PRO_5046110679" description="Peptidase MA-like domain-containing protein" evidence="2">
    <location>
        <begin position="27"/>
        <end position="502"/>
    </location>
</feature>
<feature type="region of interest" description="Disordered" evidence="1">
    <location>
        <begin position="26"/>
        <end position="49"/>
    </location>
</feature>
<feature type="signal peptide" evidence="2">
    <location>
        <begin position="1"/>
        <end position="26"/>
    </location>
</feature>
<dbReference type="InterPro" id="IPR039568">
    <property type="entry name" value="Peptidase_MA-like_dom"/>
</dbReference>
<organism evidence="4 5">
    <name type="scientific">Gordonia jacobaea</name>
    <dbReference type="NCBI Taxonomy" id="122202"/>
    <lineage>
        <taxon>Bacteria</taxon>
        <taxon>Bacillati</taxon>
        <taxon>Actinomycetota</taxon>
        <taxon>Actinomycetes</taxon>
        <taxon>Mycobacteriales</taxon>
        <taxon>Gordoniaceae</taxon>
        <taxon>Gordonia</taxon>
    </lineage>
</organism>
<gene>
    <name evidence="4" type="ORF">ABW18_06915</name>
</gene>
<reference evidence="4 5" key="1">
    <citation type="submission" date="2015-05" db="EMBL/GenBank/DDBJ databases">
        <title>Draft genome sequence of the bacterium Gordonia jacobaea a new member of the Gordonia genus.</title>
        <authorList>
            <person name="Jimenez-Galisteo G."/>
            <person name="Dominguez A."/>
            <person name="Munoz E."/>
            <person name="Vinas M."/>
        </authorList>
    </citation>
    <scope>NUCLEOTIDE SEQUENCE [LARGE SCALE GENOMIC DNA]</scope>
    <source>
        <strain evidence="5">mv1</strain>
    </source>
</reference>
<evidence type="ECO:0000259" key="3">
    <source>
        <dbReference type="Pfam" id="PF13485"/>
    </source>
</evidence>
<feature type="domain" description="Peptidase MA-like" evidence="3">
    <location>
        <begin position="364"/>
        <end position="497"/>
    </location>
</feature>
<feature type="compositionally biased region" description="Low complexity" evidence="1">
    <location>
        <begin position="107"/>
        <end position="135"/>
    </location>
</feature>
<evidence type="ECO:0000313" key="4">
    <source>
        <dbReference type="EMBL" id="KNA91917.1"/>
    </source>
</evidence>
<comment type="caution">
    <text evidence="4">The sequence shown here is derived from an EMBL/GenBank/DDBJ whole genome shotgun (WGS) entry which is preliminary data.</text>
</comment>
<evidence type="ECO:0000256" key="1">
    <source>
        <dbReference type="SAM" id="MobiDB-lite"/>
    </source>
</evidence>
<evidence type="ECO:0000313" key="5">
    <source>
        <dbReference type="Proteomes" id="UP000037247"/>
    </source>
</evidence>
<evidence type="ECO:0000256" key="2">
    <source>
        <dbReference type="SAM" id="SignalP"/>
    </source>
</evidence>
<dbReference type="EMBL" id="LDTZ01000015">
    <property type="protein sequence ID" value="KNA91917.1"/>
    <property type="molecule type" value="Genomic_DNA"/>
</dbReference>
<name>A0ABR5IEA6_9ACTN</name>
<keyword evidence="2" id="KW-0732">Signal</keyword>
<keyword evidence="5" id="KW-1185">Reference proteome</keyword>
<feature type="region of interest" description="Disordered" evidence="1">
    <location>
        <begin position="102"/>
        <end position="148"/>
    </location>
</feature>
<accession>A0ABR5IEA6</accession>